<keyword evidence="3" id="KW-1185">Reference proteome</keyword>
<comment type="caution">
    <text evidence="2">The sequence shown here is derived from an EMBL/GenBank/DDBJ whole genome shotgun (WGS) entry which is preliminary data.</text>
</comment>
<name>A0A7J6J286_COLFN</name>
<dbReference type="RefSeq" id="XP_066008472.1">
    <property type="nucleotide sequence ID" value="XM_066152210.1"/>
</dbReference>
<reference evidence="2 3" key="1">
    <citation type="submission" date="2012-08" db="EMBL/GenBank/DDBJ databases">
        <authorList>
            <person name="Gan P.H.P."/>
            <person name="Ikeda K."/>
            <person name="Irieda H."/>
            <person name="Narusaka M."/>
            <person name="O'Connell R.J."/>
            <person name="Narusaka Y."/>
            <person name="Takano Y."/>
            <person name="Kubo Y."/>
            <person name="Shirasu K."/>
        </authorList>
    </citation>
    <scope>NUCLEOTIDE SEQUENCE [LARGE SCALE GENOMIC DNA]</scope>
    <source>
        <strain evidence="2 3">Nara gc5</strain>
    </source>
</reference>
<dbReference type="InParanoid" id="A0A7J6J286"/>
<organism evidence="2 3">
    <name type="scientific">Colletotrichum fructicola (strain Nara gc5)</name>
    <name type="common">Anthracnose fungus</name>
    <name type="synonym">Colletotrichum gloeosporioides (strain Nara gc5)</name>
    <dbReference type="NCBI Taxonomy" id="1213859"/>
    <lineage>
        <taxon>Eukaryota</taxon>
        <taxon>Fungi</taxon>
        <taxon>Dikarya</taxon>
        <taxon>Ascomycota</taxon>
        <taxon>Pezizomycotina</taxon>
        <taxon>Sordariomycetes</taxon>
        <taxon>Hypocreomycetidae</taxon>
        <taxon>Glomerellales</taxon>
        <taxon>Glomerellaceae</taxon>
        <taxon>Colletotrichum</taxon>
        <taxon>Colletotrichum gloeosporioides species complex</taxon>
    </lineage>
</organism>
<proteinExistence type="predicted"/>
<evidence type="ECO:0000313" key="3">
    <source>
        <dbReference type="Proteomes" id="UP000011096"/>
    </source>
</evidence>
<protein>
    <submittedName>
        <fullName evidence="2">Uncharacterized protein</fullName>
    </submittedName>
</protein>
<reference evidence="2 3" key="2">
    <citation type="submission" date="2020-04" db="EMBL/GenBank/DDBJ databases">
        <title>Genome sequencing and assembly of multiple isolates from the Colletotrichum gloeosporioides species complex.</title>
        <authorList>
            <person name="Gan P."/>
            <person name="Shirasu K."/>
        </authorList>
    </citation>
    <scope>NUCLEOTIDE SEQUENCE [LARGE SCALE GENOMIC DNA]</scope>
    <source>
        <strain evidence="2 3">Nara gc5</strain>
    </source>
</reference>
<dbReference type="Proteomes" id="UP000011096">
    <property type="component" value="Unassembled WGS sequence"/>
</dbReference>
<gene>
    <name evidence="2" type="ORF">CGGC5_v009788</name>
</gene>
<evidence type="ECO:0000256" key="1">
    <source>
        <dbReference type="SAM" id="MobiDB-lite"/>
    </source>
</evidence>
<dbReference type="GeneID" id="90980053"/>
<evidence type="ECO:0000313" key="2">
    <source>
        <dbReference type="EMBL" id="KAF4482661.1"/>
    </source>
</evidence>
<sequence>MDDLSVVVDDESRPLQATYIPRTGEAIDIPPAYQPSPIGDPGESSSSSTLHLDGKCQSGNAYIRSALAAKQGFQFAQPHADIVARLGALIAR</sequence>
<dbReference type="EMBL" id="ANPB02000005">
    <property type="protein sequence ID" value="KAF4482661.1"/>
    <property type="molecule type" value="Genomic_DNA"/>
</dbReference>
<feature type="region of interest" description="Disordered" evidence="1">
    <location>
        <begin position="21"/>
        <end position="52"/>
    </location>
</feature>
<dbReference type="AlphaFoldDB" id="A0A7J6J286"/>
<accession>A0A7J6J286</accession>